<accession>A0A926VAA1</accession>
<dbReference type="GO" id="GO:0004814">
    <property type="term" value="F:arginine-tRNA ligase activity"/>
    <property type="evidence" value="ECO:0007669"/>
    <property type="project" value="InterPro"/>
</dbReference>
<dbReference type="InterPro" id="IPR009080">
    <property type="entry name" value="tRNAsynth_Ia_anticodon-bd"/>
</dbReference>
<evidence type="ECO:0000313" key="6">
    <source>
        <dbReference type="Proteomes" id="UP000641646"/>
    </source>
</evidence>
<gene>
    <name evidence="5" type="ORF">H6G03_03150</name>
</gene>
<dbReference type="AlphaFoldDB" id="A0A926VAA1"/>
<dbReference type="GO" id="GO:0005524">
    <property type="term" value="F:ATP binding"/>
    <property type="evidence" value="ECO:0007669"/>
    <property type="project" value="UniProtKB-KW"/>
</dbReference>
<dbReference type="GO" id="GO:0006420">
    <property type="term" value="P:arginyl-tRNA aminoacylation"/>
    <property type="evidence" value="ECO:0007669"/>
    <property type="project" value="InterPro"/>
</dbReference>
<evidence type="ECO:0000259" key="4">
    <source>
        <dbReference type="SMART" id="SM00836"/>
    </source>
</evidence>
<proteinExistence type="predicted"/>
<dbReference type="Gene3D" id="1.10.730.10">
    <property type="entry name" value="Isoleucyl-tRNA Synthetase, Domain 1"/>
    <property type="match status" value="1"/>
</dbReference>
<dbReference type="Pfam" id="PF05746">
    <property type="entry name" value="DALR_1"/>
    <property type="match status" value="1"/>
</dbReference>
<dbReference type="SUPFAM" id="SSF47323">
    <property type="entry name" value="Anticodon-binding domain of a subclass of class I aminoacyl-tRNA synthetases"/>
    <property type="match status" value="1"/>
</dbReference>
<dbReference type="InterPro" id="IPR008909">
    <property type="entry name" value="DALR_anticod-bd"/>
</dbReference>
<reference evidence="5" key="1">
    <citation type="journal article" date="2015" name="ISME J.">
        <title>Draft Genome Sequence of Streptomyces incarnatus NRRL8089, which Produces the Nucleoside Antibiotic Sinefungin.</title>
        <authorList>
            <person name="Oshima K."/>
            <person name="Hattori M."/>
            <person name="Shimizu H."/>
            <person name="Fukuda K."/>
            <person name="Nemoto M."/>
            <person name="Inagaki K."/>
            <person name="Tamura T."/>
        </authorList>
    </citation>
    <scope>NUCLEOTIDE SEQUENCE</scope>
    <source>
        <strain evidence="5">FACHB-1375</strain>
    </source>
</reference>
<dbReference type="Proteomes" id="UP000641646">
    <property type="component" value="Unassembled WGS sequence"/>
</dbReference>
<dbReference type="EMBL" id="JACJPW010000005">
    <property type="protein sequence ID" value="MBD2180122.1"/>
    <property type="molecule type" value="Genomic_DNA"/>
</dbReference>
<dbReference type="SMART" id="SM00836">
    <property type="entry name" value="DALR_1"/>
    <property type="match status" value="1"/>
</dbReference>
<dbReference type="RefSeq" id="WP_190461996.1">
    <property type="nucleotide sequence ID" value="NZ_JACJPW010000005.1"/>
</dbReference>
<evidence type="ECO:0000256" key="1">
    <source>
        <dbReference type="ARBA" id="ARBA00022598"/>
    </source>
</evidence>
<keyword evidence="1" id="KW-0436">Ligase</keyword>
<evidence type="ECO:0000256" key="3">
    <source>
        <dbReference type="ARBA" id="ARBA00022840"/>
    </source>
</evidence>
<protein>
    <recommendedName>
        <fullName evidence="4">DALR anticodon binding domain-containing protein</fullName>
    </recommendedName>
</protein>
<reference evidence="5" key="2">
    <citation type="submission" date="2020-08" db="EMBL/GenBank/DDBJ databases">
        <authorList>
            <person name="Chen M."/>
            <person name="Teng W."/>
            <person name="Zhao L."/>
            <person name="Hu C."/>
            <person name="Zhou Y."/>
            <person name="Han B."/>
            <person name="Song L."/>
            <person name="Shu W."/>
        </authorList>
    </citation>
    <scope>NUCLEOTIDE SEQUENCE</scope>
    <source>
        <strain evidence="5">FACHB-1375</strain>
    </source>
</reference>
<keyword evidence="3" id="KW-0067">ATP-binding</keyword>
<evidence type="ECO:0000313" key="5">
    <source>
        <dbReference type="EMBL" id="MBD2180122.1"/>
    </source>
</evidence>
<keyword evidence="2" id="KW-0547">Nucleotide-binding</keyword>
<comment type="caution">
    <text evidence="5">The sequence shown here is derived from an EMBL/GenBank/DDBJ whole genome shotgun (WGS) entry which is preliminary data.</text>
</comment>
<organism evidence="5 6">
    <name type="scientific">Aerosakkonema funiforme FACHB-1375</name>
    <dbReference type="NCBI Taxonomy" id="2949571"/>
    <lineage>
        <taxon>Bacteria</taxon>
        <taxon>Bacillati</taxon>
        <taxon>Cyanobacteriota</taxon>
        <taxon>Cyanophyceae</taxon>
        <taxon>Oscillatoriophycideae</taxon>
        <taxon>Aerosakkonematales</taxon>
        <taxon>Aerosakkonemataceae</taxon>
        <taxon>Aerosakkonema</taxon>
    </lineage>
</organism>
<evidence type="ECO:0000256" key="2">
    <source>
        <dbReference type="ARBA" id="ARBA00022741"/>
    </source>
</evidence>
<name>A0A926VAA1_9CYAN</name>
<sequence>MNEDLPMMDFPAIAYALRLYLQEAMDLLSQKLGIADPDIGFDRDVQGWNATGTFDVYQFQDKTQILYVSPIALRLSKLSRIPTADLAGAIVDELYGLGEERYPEIKLYFTIKVAERGWIHWHLSDLAISAWLQGLVEGEGLESQKSKVKSQKKKALGQGGRGEKVASVLSTEGVANQDSAIFTIQYAHARCCSLLRMAHREGAIALAEADAEMTPTHWCIVSPKPIPWLTGEKKLRLIHPAERTLISSLFVLLDTLYCPSSSGRAIDWQKIALDLGQTFETFYSRCRIWGEVKTEDPHLSQARLGLFAATQPFLRLLLEDFLAVSAPLEL</sequence>
<keyword evidence="6" id="KW-1185">Reference proteome</keyword>
<feature type="domain" description="DALR anticodon binding" evidence="4">
    <location>
        <begin position="184"/>
        <end position="330"/>
    </location>
</feature>